<sequence>MNLSLKNIAEEYFSSLNPIAERISIDVAATKNAYEDLWHTLNLNDQCQVINETIIHPEVMLKYSFHLKDTPEVQYFTHKLDTQEKYVGDDEGGKGSANQHLESYVEGKNKSVGPPPEYMRQKICKTSNIQKEDEVLEKALEILNPNKTPDNDTQIFGNFVASAIQNLRSESCNVMLPFHDQSSLQICIYTRLGARHLGQVTETSWKSFLVQHYRLNDKQSNIKSLPTVDIGFAASAALKGTKDIKILQFRGYCQKFLVDFCNKLLHKCPLSYKIVKGANCLSPAVMLNPSVWTYRITSALEVLLDKKQLSSVQSDVKRDYLEFVSKQESSIIDSRLDALHQISQKKLSEILVKIPGKKDLIIDPVLMKPLDHITGVSFLRSHGVEKLFKMESSGVRCLSSQWVYIILTDLITVKRVSDQINAELSANRRNSYHLIFVPCNIMSTQQLLEEEGVYGEVTIHTFSWELHRLDLNVLSLELPNLFKMIFLDGDTSFLPIVAHSLWSLQLLFGKIPLLLAQGRFATQVQNMIDLMLEELGTPDNVSTEIGCMLLVDRDLDYATTLLTPVTYSGLLDEVFGISGGTVELDDRVTGGNGPVTYQLSSTDGIYDEIKNKHFSDVYSFLSGKTKELQLEFERSRKMALQEIKHYVSTQLQKVTTVKRSLSYHIGACEVIVGEMGHRFEDLHKVEQSMLEGRHRRDNCNYVEECMVTSGKITSLRLLSLMSLTQDGLSQDEATALKTQFLHAYGYEHLVAFQNLEKLGLFTQQGSGLLASETAGKLADRVAQVVSLPKRGVFQVTANKLKLYPNVSESYDLKNPKDMAYVFSGSYIPAVCQLVHLLIKQEQSIEEILKLIPSPSKWNGHSKVAEAAPRTFLVYFIGGITYAEIAAFQLLEKITGGRILVAGTSIIGGNTLIESIL</sequence>
<dbReference type="Gene3D" id="3.90.830.10">
    <property type="entry name" value="Syntaxin Binding Protein 1, Chain A, domain 2"/>
    <property type="match status" value="1"/>
</dbReference>
<evidence type="ECO:0000256" key="1">
    <source>
        <dbReference type="ARBA" id="ARBA00009884"/>
    </source>
</evidence>
<organism evidence="3">
    <name type="scientific">Timema tahoe</name>
    <dbReference type="NCBI Taxonomy" id="61484"/>
    <lineage>
        <taxon>Eukaryota</taxon>
        <taxon>Metazoa</taxon>
        <taxon>Ecdysozoa</taxon>
        <taxon>Arthropoda</taxon>
        <taxon>Hexapoda</taxon>
        <taxon>Insecta</taxon>
        <taxon>Pterygota</taxon>
        <taxon>Neoptera</taxon>
        <taxon>Polyneoptera</taxon>
        <taxon>Phasmatodea</taxon>
        <taxon>Timematodea</taxon>
        <taxon>Timematoidea</taxon>
        <taxon>Timematidae</taxon>
        <taxon>Timema</taxon>
    </lineage>
</organism>
<dbReference type="InterPro" id="IPR036045">
    <property type="entry name" value="Sec1-like_sf"/>
</dbReference>
<name>A0A7R9NZB0_9NEOP</name>
<dbReference type="InterPro" id="IPR043155">
    <property type="entry name" value="VPS33_dom3b"/>
</dbReference>
<dbReference type="Gene3D" id="1.25.40.850">
    <property type="match status" value="1"/>
</dbReference>
<dbReference type="Pfam" id="PF00995">
    <property type="entry name" value="Sec1"/>
    <property type="match status" value="1"/>
</dbReference>
<reference evidence="3" key="1">
    <citation type="submission" date="2020-11" db="EMBL/GenBank/DDBJ databases">
        <authorList>
            <person name="Tran Van P."/>
        </authorList>
    </citation>
    <scope>NUCLEOTIDE SEQUENCE</scope>
</reference>
<dbReference type="SUPFAM" id="SSF56815">
    <property type="entry name" value="Sec1/munc18-like (SM) proteins"/>
    <property type="match status" value="1"/>
</dbReference>
<dbReference type="Gene3D" id="3.40.50.1910">
    <property type="match status" value="2"/>
</dbReference>
<dbReference type="Pfam" id="PF15797">
    <property type="entry name" value="DUF4706"/>
    <property type="match status" value="1"/>
</dbReference>
<dbReference type="InterPro" id="IPR001619">
    <property type="entry name" value="Sec1-like"/>
</dbReference>
<dbReference type="PANTHER" id="PTHR11679">
    <property type="entry name" value="VESICLE PROTEIN SORTING-ASSOCIATED"/>
    <property type="match status" value="1"/>
</dbReference>
<dbReference type="InterPro" id="IPR043127">
    <property type="entry name" value="Sec-1-like_dom3a"/>
</dbReference>
<dbReference type="InterPro" id="IPR031600">
    <property type="entry name" value="DUF4706"/>
</dbReference>
<proteinExistence type="inferred from homology"/>
<evidence type="ECO:0000313" key="3">
    <source>
        <dbReference type="EMBL" id="CAD7461839.1"/>
    </source>
</evidence>
<accession>A0A7R9NZB0</accession>
<evidence type="ECO:0000259" key="2">
    <source>
        <dbReference type="Pfam" id="PF15797"/>
    </source>
</evidence>
<dbReference type="GO" id="GO:0016192">
    <property type="term" value="P:vesicle-mediated transport"/>
    <property type="evidence" value="ECO:0007669"/>
    <property type="project" value="InterPro"/>
</dbReference>
<protein>
    <recommendedName>
        <fullName evidence="2">DUF4706 domain-containing protein</fullName>
    </recommendedName>
</protein>
<comment type="similarity">
    <text evidence="1">Belongs to the STXBP/unc-18/SEC1 family.</text>
</comment>
<dbReference type="EMBL" id="OE005270">
    <property type="protein sequence ID" value="CAD7461839.1"/>
    <property type="molecule type" value="Genomic_DNA"/>
</dbReference>
<dbReference type="AlphaFoldDB" id="A0A7R9NZB0"/>
<dbReference type="InterPro" id="IPR027482">
    <property type="entry name" value="Sec1-like_dom2"/>
</dbReference>
<dbReference type="InterPro" id="IPR043154">
    <property type="entry name" value="Sec-1-like_dom1"/>
</dbReference>
<dbReference type="Gene3D" id="3.40.50.2060">
    <property type="match status" value="1"/>
</dbReference>
<feature type="domain" description="DUF4706" evidence="2">
    <location>
        <begin position="11"/>
        <end position="92"/>
    </location>
</feature>
<gene>
    <name evidence="3" type="ORF">TTEB3V08_LOCUS9742</name>
</gene>